<keyword evidence="6" id="KW-0256">Endoplasmic reticulum</keyword>
<name>A0ABP1G689_9CHLO</name>
<feature type="transmembrane region" description="Helical" evidence="11">
    <location>
        <begin position="51"/>
        <end position="72"/>
    </location>
</feature>
<dbReference type="Proteomes" id="UP001497392">
    <property type="component" value="Unassembled WGS sequence"/>
</dbReference>
<feature type="transmembrane region" description="Helical" evidence="11">
    <location>
        <begin position="21"/>
        <end position="45"/>
    </location>
</feature>
<dbReference type="Pfam" id="PF02517">
    <property type="entry name" value="Rce1-like"/>
    <property type="match status" value="1"/>
</dbReference>
<comment type="catalytic activity">
    <reaction evidence="9">
        <text>Hydrolyzes the peptide bond -P2-(S-farnesyl or geranylgeranyl)C-P1'-P2'-P3'-COOH where P1' and P2' are amino acids with aliphatic sidechains and P3' is any C-terminal residue.</text>
        <dbReference type="EC" id="3.4.26.1"/>
    </reaction>
</comment>
<dbReference type="PANTHER" id="PTHR13046">
    <property type="entry name" value="PROTEASE U48 CAAX PRENYL PROTEASE RCE1"/>
    <property type="match status" value="1"/>
</dbReference>
<feature type="transmembrane region" description="Helical" evidence="11">
    <location>
        <begin position="132"/>
        <end position="156"/>
    </location>
</feature>
<keyword evidence="8 11" id="KW-0472">Membrane</keyword>
<evidence type="ECO:0000256" key="10">
    <source>
        <dbReference type="ARBA" id="ARBA00049729"/>
    </source>
</evidence>
<comment type="subcellular location">
    <subcellularLocation>
        <location evidence="1">Endoplasmic reticulum membrane</location>
        <topology evidence="1">Multi-pass membrane protein</topology>
    </subcellularLocation>
</comment>
<keyword evidence="14" id="KW-1185">Reference proteome</keyword>
<evidence type="ECO:0000256" key="3">
    <source>
        <dbReference type="ARBA" id="ARBA00022670"/>
    </source>
</evidence>
<evidence type="ECO:0000256" key="8">
    <source>
        <dbReference type="ARBA" id="ARBA00023136"/>
    </source>
</evidence>
<evidence type="ECO:0000256" key="6">
    <source>
        <dbReference type="ARBA" id="ARBA00022824"/>
    </source>
</evidence>
<dbReference type="InterPro" id="IPR003675">
    <property type="entry name" value="Rce1/LyrA-like_dom"/>
</dbReference>
<keyword evidence="7 11" id="KW-1133">Transmembrane helix</keyword>
<evidence type="ECO:0000256" key="2">
    <source>
        <dbReference type="ARBA" id="ARBA00006897"/>
    </source>
</evidence>
<comment type="caution">
    <text evidence="13">The sequence shown here is derived from an EMBL/GenBank/DDBJ whole genome shotgun (WGS) entry which is preliminary data.</text>
</comment>
<evidence type="ECO:0000256" key="4">
    <source>
        <dbReference type="ARBA" id="ARBA00022692"/>
    </source>
</evidence>
<feature type="transmembrane region" description="Helical" evidence="11">
    <location>
        <begin position="237"/>
        <end position="259"/>
    </location>
</feature>
<dbReference type="PANTHER" id="PTHR13046:SF0">
    <property type="entry name" value="CAAX PRENYL PROTEASE 2"/>
    <property type="match status" value="1"/>
</dbReference>
<keyword evidence="5" id="KW-0378">Hydrolase</keyword>
<feature type="transmembrane region" description="Helical" evidence="11">
    <location>
        <begin position="84"/>
        <end position="104"/>
    </location>
</feature>
<evidence type="ECO:0000256" key="9">
    <source>
        <dbReference type="ARBA" id="ARBA00047280"/>
    </source>
</evidence>
<dbReference type="InterPro" id="IPR039731">
    <property type="entry name" value="Rce1"/>
</dbReference>
<proteinExistence type="inferred from homology"/>
<organism evidence="13 14">
    <name type="scientific">Coccomyxa viridis</name>
    <dbReference type="NCBI Taxonomy" id="1274662"/>
    <lineage>
        <taxon>Eukaryota</taxon>
        <taxon>Viridiplantae</taxon>
        <taxon>Chlorophyta</taxon>
        <taxon>core chlorophytes</taxon>
        <taxon>Trebouxiophyceae</taxon>
        <taxon>Trebouxiophyceae incertae sedis</taxon>
        <taxon>Coccomyxaceae</taxon>
        <taxon>Coccomyxa</taxon>
    </lineage>
</organism>
<evidence type="ECO:0000256" key="11">
    <source>
        <dbReference type="SAM" id="Phobius"/>
    </source>
</evidence>
<evidence type="ECO:0000313" key="13">
    <source>
        <dbReference type="EMBL" id="CAL5226832.1"/>
    </source>
</evidence>
<evidence type="ECO:0000256" key="5">
    <source>
        <dbReference type="ARBA" id="ARBA00022801"/>
    </source>
</evidence>
<gene>
    <name evidence="13" type="primary">g9696</name>
    <name evidence="13" type="ORF">VP750_LOCUS8738</name>
</gene>
<sequence>MGDTSVDSHHRSSWIDRVLENSVLAALATLLKVLLVPVQLLAIVAKRRREGLMHALLACLLISTAYVAPFYFQRKVPRGHRNTVLFRTVSTLTVCAVAWIPLALAVSRSSKVEDIQGRHVVLQLLGLRTKGLAAAALVPILLTALLFLGPLSLLVIKWLSGRRVEQLDRSLLEWWRSTVVGPVTEEFAFRACMLPLLLLQGYGPTQAVLLTPLFFGVAHLHHAYDFVVHQGCTVHDALLMVGFQAAFTTVFGWYASFLLFRTGHYIAPLGAHAFCNIMGFPDLSAAQAHPRARLISRLYLVGILAFAALVGPLSHPLLYSNMLPSRSLGVNMYGHIAHDACRVP</sequence>
<evidence type="ECO:0000256" key="1">
    <source>
        <dbReference type="ARBA" id="ARBA00004477"/>
    </source>
</evidence>
<evidence type="ECO:0000256" key="7">
    <source>
        <dbReference type="ARBA" id="ARBA00022989"/>
    </source>
</evidence>
<keyword evidence="3" id="KW-0645">Protease</keyword>
<dbReference type="EC" id="3.4.26.1" evidence="10"/>
<protein>
    <recommendedName>
        <fullName evidence="10">intramembrane prenyl-peptidase Rce1</fullName>
        <ecNumber evidence="10">3.4.26.1</ecNumber>
    </recommendedName>
</protein>
<evidence type="ECO:0000313" key="14">
    <source>
        <dbReference type="Proteomes" id="UP001497392"/>
    </source>
</evidence>
<dbReference type="EMBL" id="CAXHTA020000016">
    <property type="protein sequence ID" value="CAL5226832.1"/>
    <property type="molecule type" value="Genomic_DNA"/>
</dbReference>
<comment type="similarity">
    <text evidence="2">Belongs to the peptidase U48 family.</text>
</comment>
<accession>A0ABP1G689</accession>
<feature type="transmembrane region" description="Helical" evidence="11">
    <location>
        <begin position="298"/>
        <end position="318"/>
    </location>
</feature>
<evidence type="ECO:0000259" key="12">
    <source>
        <dbReference type="Pfam" id="PF02517"/>
    </source>
</evidence>
<keyword evidence="4 11" id="KW-0812">Transmembrane</keyword>
<feature type="domain" description="CAAX prenyl protease 2/Lysostaphin resistance protein A-like" evidence="12">
    <location>
        <begin position="171"/>
        <end position="278"/>
    </location>
</feature>
<reference evidence="13 14" key="1">
    <citation type="submission" date="2024-06" db="EMBL/GenBank/DDBJ databases">
        <authorList>
            <person name="Kraege A."/>
            <person name="Thomma B."/>
        </authorList>
    </citation>
    <scope>NUCLEOTIDE SEQUENCE [LARGE SCALE GENOMIC DNA]</scope>
</reference>